<dbReference type="InterPro" id="IPR013130">
    <property type="entry name" value="Fe3_Rdtase_TM_dom"/>
</dbReference>
<protein>
    <submittedName>
        <fullName evidence="15">Putative ferric reductase</fullName>
    </submittedName>
</protein>
<gene>
    <name evidence="15" type="ORF">FHU41_001348</name>
</gene>
<evidence type="ECO:0000256" key="5">
    <source>
        <dbReference type="ARBA" id="ARBA00022714"/>
    </source>
</evidence>
<evidence type="ECO:0000256" key="1">
    <source>
        <dbReference type="ARBA" id="ARBA00001974"/>
    </source>
</evidence>
<dbReference type="PANTHER" id="PTHR47354">
    <property type="entry name" value="NADH OXIDOREDUCTASE HCR"/>
    <property type="match status" value="1"/>
</dbReference>
<evidence type="ECO:0000256" key="7">
    <source>
        <dbReference type="ARBA" id="ARBA00022827"/>
    </source>
</evidence>
<feature type="transmembrane region" description="Helical" evidence="13">
    <location>
        <begin position="172"/>
        <end position="192"/>
    </location>
</feature>
<dbReference type="SUPFAM" id="SSF52343">
    <property type="entry name" value="Ferredoxin reductase-like, C-terminal NADP-linked domain"/>
    <property type="match status" value="1"/>
</dbReference>
<dbReference type="AlphaFoldDB" id="A0A7Y9LT64"/>
<evidence type="ECO:0000256" key="12">
    <source>
        <dbReference type="ARBA" id="ARBA00023136"/>
    </source>
</evidence>
<dbReference type="InterPro" id="IPR017938">
    <property type="entry name" value="Riboflavin_synthase-like_b-brl"/>
</dbReference>
<feature type="transmembrane region" description="Helical" evidence="13">
    <location>
        <begin position="26"/>
        <end position="48"/>
    </location>
</feature>
<keyword evidence="12 13" id="KW-0472">Membrane</keyword>
<evidence type="ECO:0000256" key="4">
    <source>
        <dbReference type="ARBA" id="ARBA00022692"/>
    </source>
</evidence>
<dbReference type="InterPro" id="IPR017927">
    <property type="entry name" value="FAD-bd_FR_type"/>
</dbReference>
<dbReference type="InterPro" id="IPR001433">
    <property type="entry name" value="OxRdtase_FAD/NAD-bd"/>
</dbReference>
<dbReference type="GO" id="GO:0050660">
    <property type="term" value="F:flavin adenine dinucleotide binding"/>
    <property type="evidence" value="ECO:0007669"/>
    <property type="project" value="TreeGrafter"/>
</dbReference>
<dbReference type="EMBL" id="JACBYQ010000001">
    <property type="protein sequence ID" value="NYE95127.1"/>
    <property type="molecule type" value="Genomic_DNA"/>
</dbReference>
<comment type="subcellular location">
    <subcellularLocation>
        <location evidence="2">Membrane</location>
        <topology evidence="2">Multi-pass membrane protein</topology>
    </subcellularLocation>
</comment>
<comment type="cofactor">
    <cofactor evidence="1">
        <name>FAD</name>
        <dbReference type="ChEBI" id="CHEBI:57692"/>
    </cofactor>
</comment>
<keyword evidence="5" id="KW-0001">2Fe-2S</keyword>
<dbReference type="GO" id="GO:0051537">
    <property type="term" value="F:2 iron, 2 sulfur cluster binding"/>
    <property type="evidence" value="ECO:0007669"/>
    <property type="project" value="UniProtKB-KW"/>
</dbReference>
<keyword evidence="4 13" id="KW-0812">Transmembrane</keyword>
<sequence length="455" mass="50147">MFDTAERRDLAHHSGFTAEVPSTHRLPAAVALWLFALGTVAVSALALISAPPPFQFNLPFTAHLAGLLAGYFVTVMVILMARIPALESGIGADRMARWHGLLGRSLLCFIVIHGVAATLAWSAGQGIPVPRSILDVLGMPGLIAATVATALFFLIGLLSIRAARRRLRYETWHTIHLLTYLAIALSFSHELAGPDLAGFPLIQIVWSCLYTASFALLIRYRVIAPVLLLMRHRLRVERLVDEGQGVVSVILRGRHLSELNAEPGQFFRWRFLSKDSWKAAHPFSLSALPTQNYLRLTVKAVGDGTKIIHSLRPGTWVAAEGPYGAMTERRRTRHGVLLVAGGVGITPMRTLFESLRMGDAPLTLLYRASREEDILFRGELDDIARSRGAQIIYLIGPSSQPRNEITPGNLERLVPDLRHRDVYLCASPGFSEAVKRALFGAGLPRKNLHQEDFAF</sequence>
<feature type="transmembrane region" description="Helical" evidence="13">
    <location>
        <begin position="60"/>
        <end position="81"/>
    </location>
</feature>
<organism evidence="15 16">
    <name type="scientific">Psychromicrobium silvestre</name>
    <dbReference type="NCBI Taxonomy" id="1645614"/>
    <lineage>
        <taxon>Bacteria</taxon>
        <taxon>Bacillati</taxon>
        <taxon>Actinomycetota</taxon>
        <taxon>Actinomycetes</taxon>
        <taxon>Micrococcales</taxon>
        <taxon>Micrococcaceae</taxon>
        <taxon>Psychromicrobium</taxon>
    </lineage>
</organism>
<reference evidence="15 16" key="1">
    <citation type="submission" date="2020-07" db="EMBL/GenBank/DDBJ databases">
        <title>Sequencing the genomes of 1000 actinobacteria strains.</title>
        <authorList>
            <person name="Klenk H.-P."/>
        </authorList>
    </citation>
    <scope>NUCLEOTIDE SEQUENCE [LARGE SCALE GENOMIC DNA]</scope>
    <source>
        <strain evidence="15 16">DSM 102047</strain>
    </source>
</reference>
<keyword evidence="8 13" id="KW-1133">Transmembrane helix</keyword>
<dbReference type="GO" id="GO:0046872">
    <property type="term" value="F:metal ion binding"/>
    <property type="evidence" value="ECO:0007669"/>
    <property type="project" value="UniProtKB-KW"/>
</dbReference>
<evidence type="ECO:0000313" key="15">
    <source>
        <dbReference type="EMBL" id="NYE95127.1"/>
    </source>
</evidence>
<dbReference type="SUPFAM" id="SSF63380">
    <property type="entry name" value="Riboflavin synthase domain-like"/>
    <property type="match status" value="1"/>
</dbReference>
<evidence type="ECO:0000256" key="6">
    <source>
        <dbReference type="ARBA" id="ARBA00022723"/>
    </source>
</evidence>
<dbReference type="RefSeq" id="WP_179388806.1">
    <property type="nucleotide sequence ID" value="NZ_JACBYQ010000001.1"/>
</dbReference>
<dbReference type="PANTHER" id="PTHR47354:SF8">
    <property type="entry name" value="1,2-PHENYLACETYL-COA EPOXIDASE, SUBUNIT E"/>
    <property type="match status" value="1"/>
</dbReference>
<feature type="domain" description="FAD-binding FR-type" evidence="14">
    <location>
        <begin position="229"/>
        <end position="329"/>
    </location>
</feature>
<keyword evidence="9" id="KW-0560">Oxidoreductase</keyword>
<keyword evidence="16" id="KW-1185">Reference proteome</keyword>
<dbReference type="Pfam" id="PF01794">
    <property type="entry name" value="Ferric_reduct"/>
    <property type="match status" value="1"/>
</dbReference>
<dbReference type="Pfam" id="PF00175">
    <property type="entry name" value="NAD_binding_1"/>
    <property type="match status" value="1"/>
</dbReference>
<evidence type="ECO:0000259" key="14">
    <source>
        <dbReference type="PROSITE" id="PS51384"/>
    </source>
</evidence>
<comment type="caution">
    <text evidence="15">The sequence shown here is derived from an EMBL/GenBank/DDBJ whole genome shotgun (WGS) entry which is preliminary data.</text>
</comment>
<dbReference type="GO" id="GO:0016020">
    <property type="term" value="C:membrane"/>
    <property type="evidence" value="ECO:0007669"/>
    <property type="project" value="UniProtKB-SubCell"/>
</dbReference>
<keyword evidence="6" id="KW-0479">Metal-binding</keyword>
<evidence type="ECO:0000256" key="11">
    <source>
        <dbReference type="ARBA" id="ARBA00023014"/>
    </source>
</evidence>
<feature type="transmembrane region" description="Helical" evidence="13">
    <location>
        <begin position="141"/>
        <end position="160"/>
    </location>
</feature>
<evidence type="ECO:0000256" key="13">
    <source>
        <dbReference type="SAM" id="Phobius"/>
    </source>
</evidence>
<dbReference type="Proteomes" id="UP000521748">
    <property type="component" value="Unassembled WGS sequence"/>
</dbReference>
<keyword evidence="11" id="KW-0411">Iron-sulfur</keyword>
<proteinExistence type="predicted"/>
<name>A0A7Y9LT64_9MICC</name>
<dbReference type="PROSITE" id="PS51384">
    <property type="entry name" value="FAD_FR"/>
    <property type="match status" value="1"/>
</dbReference>
<dbReference type="PRINTS" id="PR00410">
    <property type="entry name" value="PHEHYDRXLASE"/>
</dbReference>
<dbReference type="InterPro" id="IPR050415">
    <property type="entry name" value="MRET"/>
</dbReference>
<evidence type="ECO:0000256" key="9">
    <source>
        <dbReference type="ARBA" id="ARBA00023002"/>
    </source>
</evidence>
<keyword evidence="10" id="KW-0408">Iron</keyword>
<evidence type="ECO:0000256" key="3">
    <source>
        <dbReference type="ARBA" id="ARBA00022630"/>
    </source>
</evidence>
<feature type="transmembrane region" description="Helical" evidence="13">
    <location>
        <begin position="204"/>
        <end position="229"/>
    </location>
</feature>
<dbReference type="Gene3D" id="3.40.50.80">
    <property type="entry name" value="Nucleotide-binding domain of ferredoxin-NADP reductase (FNR) module"/>
    <property type="match status" value="1"/>
</dbReference>
<evidence type="ECO:0000256" key="8">
    <source>
        <dbReference type="ARBA" id="ARBA00022989"/>
    </source>
</evidence>
<dbReference type="Gene3D" id="2.40.30.10">
    <property type="entry name" value="Translation factors"/>
    <property type="match status" value="1"/>
</dbReference>
<keyword evidence="3" id="KW-0285">Flavoprotein</keyword>
<keyword evidence="7" id="KW-0274">FAD</keyword>
<evidence type="ECO:0000256" key="10">
    <source>
        <dbReference type="ARBA" id="ARBA00023004"/>
    </source>
</evidence>
<dbReference type="GO" id="GO:0016491">
    <property type="term" value="F:oxidoreductase activity"/>
    <property type="evidence" value="ECO:0007669"/>
    <property type="project" value="UniProtKB-KW"/>
</dbReference>
<accession>A0A7Y9LT64</accession>
<evidence type="ECO:0000313" key="16">
    <source>
        <dbReference type="Proteomes" id="UP000521748"/>
    </source>
</evidence>
<dbReference type="InterPro" id="IPR039261">
    <property type="entry name" value="FNR_nucleotide-bd"/>
</dbReference>
<feature type="transmembrane region" description="Helical" evidence="13">
    <location>
        <begin position="101"/>
        <end position="121"/>
    </location>
</feature>
<evidence type="ECO:0000256" key="2">
    <source>
        <dbReference type="ARBA" id="ARBA00004141"/>
    </source>
</evidence>